<feature type="coiled-coil region" evidence="1">
    <location>
        <begin position="9"/>
        <end position="36"/>
    </location>
</feature>
<dbReference type="InterPro" id="IPR019673">
    <property type="entry name" value="Spore_germination_GerPC"/>
</dbReference>
<dbReference type="OrthoDB" id="2991331at2"/>
<organism evidence="2 3">
    <name type="scientific">Amphibacillus marinus</name>
    <dbReference type="NCBI Taxonomy" id="872970"/>
    <lineage>
        <taxon>Bacteria</taxon>
        <taxon>Bacillati</taxon>
        <taxon>Bacillota</taxon>
        <taxon>Bacilli</taxon>
        <taxon>Bacillales</taxon>
        <taxon>Bacillaceae</taxon>
        <taxon>Amphibacillus</taxon>
    </lineage>
</organism>
<dbReference type="Pfam" id="PF10737">
    <property type="entry name" value="GerPC"/>
    <property type="match status" value="1"/>
</dbReference>
<dbReference type="EMBL" id="FODJ01000008">
    <property type="protein sequence ID" value="SEO49972.1"/>
    <property type="molecule type" value="Genomic_DNA"/>
</dbReference>
<dbReference type="STRING" id="872970.SAMN04488134_10864"/>
<reference evidence="2 3" key="1">
    <citation type="submission" date="2016-10" db="EMBL/GenBank/DDBJ databases">
        <authorList>
            <person name="de Groot N.N."/>
        </authorList>
    </citation>
    <scope>NUCLEOTIDE SEQUENCE [LARGE SCALE GENOMIC DNA]</scope>
    <source>
        <strain evidence="2 3">CGMCC 1.10434</strain>
    </source>
</reference>
<evidence type="ECO:0000256" key="1">
    <source>
        <dbReference type="SAM" id="Coils"/>
    </source>
</evidence>
<sequence>MQMDFWYYIQQQDLKIKQLEQRLARIEEQFSTEARTRIDRIEYHFDQLKIEQLDGVLQIGISPDDIENFIPHAHEQTKELLHSDMVEYLPSELDQLAAQYNLQLTNNDKEIILSDLYRQMPNRIQYYQNKQLSLEAIKTALRKDLRQSLSNHFEKKVDDNDGGS</sequence>
<gene>
    <name evidence="2" type="ORF">SAMN04488134_10864</name>
</gene>
<proteinExistence type="predicted"/>
<protein>
    <submittedName>
        <fullName evidence="2">Spore germination protein PC</fullName>
    </submittedName>
</protein>
<name>A0A1H8Q6V1_9BACI</name>
<accession>A0A1H8Q6V1</accession>
<evidence type="ECO:0000313" key="2">
    <source>
        <dbReference type="EMBL" id="SEO49972.1"/>
    </source>
</evidence>
<keyword evidence="1" id="KW-0175">Coiled coil</keyword>
<dbReference type="Proteomes" id="UP000199300">
    <property type="component" value="Unassembled WGS sequence"/>
</dbReference>
<dbReference type="RefSeq" id="WP_091498321.1">
    <property type="nucleotide sequence ID" value="NZ_FODJ01000008.1"/>
</dbReference>
<evidence type="ECO:0000313" key="3">
    <source>
        <dbReference type="Proteomes" id="UP000199300"/>
    </source>
</evidence>
<dbReference type="AlphaFoldDB" id="A0A1H8Q6V1"/>
<keyword evidence="3" id="KW-1185">Reference proteome</keyword>